<evidence type="ECO:0000256" key="3">
    <source>
        <dbReference type="ARBA" id="ARBA00022989"/>
    </source>
</evidence>
<dbReference type="PANTHER" id="PTHR10736:SF61">
    <property type="entry name" value="BESTROPHIN HOMOLOG 24"/>
    <property type="match status" value="1"/>
</dbReference>
<protein>
    <recommendedName>
        <fullName evidence="6">Bestrophin homolog</fullName>
    </recommendedName>
</protein>
<keyword evidence="3" id="KW-1133">Transmembrane helix</keyword>
<keyword evidence="6" id="KW-0813">Transport</keyword>
<comment type="similarity">
    <text evidence="5 6">Belongs to the anion channel-forming bestrophin (TC 1.A.46) family. Calcium-sensitive chloride channel subfamily.</text>
</comment>
<evidence type="ECO:0000256" key="5">
    <source>
        <dbReference type="ARBA" id="ARBA00034769"/>
    </source>
</evidence>
<dbReference type="GO" id="GO:0005254">
    <property type="term" value="F:chloride channel activity"/>
    <property type="evidence" value="ECO:0007669"/>
    <property type="project" value="UniProtKB-KW"/>
</dbReference>
<keyword evidence="4" id="KW-0472">Membrane</keyword>
<name>A0A0C2G5J9_9BILA</name>
<dbReference type="EMBL" id="KN735993">
    <property type="protein sequence ID" value="KIH56270.1"/>
    <property type="molecule type" value="Genomic_DNA"/>
</dbReference>
<keyword evidence="2" id="KW-0812">Transmembrane</keyword>
<keyword evidence="6" id="KW-0868">Chloride</keyword>
<dbReference type="InterPro" id="IPR021134">
    <property type="entry name" value="Bestrophin-like"/>
</dbReference>
<sequence>MYRRAILGVYIWQDDGELFKEPASDQYSQNHWMCMWKVLVFRDVSLRVRRRFPTLDTVLAAGFMMPHEKEIFESYSDKANILRNTGYQPIGRLR</sequence>
<dbReference type="Pfam" id="PF01062">
    <property type="entry name" value="Bestrophin"/>
    <property type="match status" value="1"/>
</dbReference>
<evidence type="ECO:0000256" key="4">
    <source>
        <dbReference type="ARBA" id="ARBA00023136"/>
    </source>
</evidence>
<keyword evidence="6" id="KW-0869">Chloride channel</keyword>
<keyword evidence="6" id="KW-1003">Cell membrane</keyword>
<comment type="function">
    <text evidence="6">Forms chloride channels.</text>
</comment>
<dbReference type="PANTHER" id="PTHR10736">
    <property type="entry name" value="BESTROPHIN"/>
    <property type="match status" value="1"/>
</dbReference>
<evidence type="ECO:0000256" key="2">
    <source>
        <dbReference type="ARBA" id="ARBA00022692"/>
    </source>
</evidence>
<accession>A0A0C2G5J9</accession>
<reference evidence="7 8" key="1">
    <citation type="submission" date="2013-12" db="EMBL/GenBank/DDBJ databases">
        <title>Draft genome of the parsitic nematode Ancylostoma duodenale.</title>
        <authorList>
            <person name="Mitreva M."/>
        </authorList>
    </citation>
    <scope>NUCLEOTIDE SEQUENCE [LARGE SCALE GENOMIC DNA]</scope>
    <source>
        <strain evidence="7 8">Zhejiang</strain>
    </source>
</reference>
<gene>
    <name evidence="7" type="ORF">ANCDUO_13550</name>
</gene>
<evidence type="ECO:0000313" key="8">
    <source>
        <dbReference type="Proteomes" id="UP000054047"/>
    </source>
</evidence>
<evidence type="ECO:0000256" key="6">
    <source>
        <dbReference type="RuleBase" id="RU363126"/>
    </source>
</evidence>
<dbReference type="GO" id="GO:0005886">
    <property type="term" value="C:plasma membrane"/>
    <property type="evidence" value="ECO:0007669"/>
    <property type="project" value="UniProtKB-SubCell"/>
</dbReference>
<evidence type="ECO:0000313" key="7">
    <source>
        <dbReference type="EMBL" id="KIH56270.1"/>
    </source>
</evidence>
<keyword evidence="8" id="KW-1185">Reference proteome</keyword>
<keyword evidence="6" id="KW-0407">Ion channel</keyword>
<dbReference type="Proteomes" id="UP000054047">
    <property type="component" value="Unassembled WGS sequence"/>
</dbReference>
<dbReference type="InterPro" id="IPR000615">
    <property type="entry name" value="Bestrophin"/>
</dbReference>
<dbReference type="GO" id="GO:0034707">
    <property type="term" value="C:chloride channel complex"/>
    <property type="evidence" value="ECO:0007669"/>
    <property type="project" value="UniProtKB-KW"/>
</dbReference>
<dbReference type="AlphaFoldDB" id="A0A0C2G5J9"/>
<keyword evidence="6" id="KW-0406">Ion transport</keyword>
<dbReference type="OrthoDB" id="201595at2759"/>
<comment type="subcellular location">
    <subcellularLocation>
        <location evidence="6">Cell membrane</location>
        <topology evidence="6">Multi-pass membrane protein</topology>
    </subcellularLocation>
    <subcellularLocation>
        <location evidence="1">Membrane</location>
    </subcellularLocation>
</comment>
<proteinExistence type="inferred from homology"/>
<evidence type="ECO:0000256" key="1">
    <source>
        <dbReference type="ARBA" id="ARBA00004370"/>
    </source>
</evidence>
<organism evidence="7 8">
    <name type="scientific">Ancylostoma duodenale</name>
    <dbReference type="NCBI Taxonomy" id="51022"/>
    <lineage>
        <taxon>Eukaryota</taxon>
        <taxon>Metazoa</taxon>
        <taxon>Ecdysozoa</taxon>
        <taxon>Nematoda</taxon>
        <taxon>Chromadorea</taxon>
        <taxon>Rhabditida</taxon>
        <taxon>Rhabditina</taxon>
        <taxon>Rhabditomorpha</taxon>
        <taxon>Strongyloidea</taxon>
        <taxon>Ancylostomatidae</taxon>
        <taxon>Ancylostomatinae</taxon>
        <taxon>Ancylostoma</taxon>
    </lineage>
</organism>